<dbReference type="AlphaFoldDB" id="A0A6J1SUG5"/>
<feature type="region of interest" description="Disordered" evidence="1">
    <location>
        <begin position="1"/>
        <end position="20"/>
    </location>
</feature>
<keyword evidence="2" id="KW-0732">Signal</keyword>
<evidence type="ECO:0000256" key="1">
    <source>
        <dbReference type="SAM" id="MobiDB-lite"/>
    </source>
</evidence>
<keyword evidence="3" id="KW-1185">Reference proteome</keyword>
<gene>
    <name evidence="4" type="primary">LOC113210936</name>
</gene>
<dbReference type="Proteomes" id="UP000504606">
    <property type="component" value="Unplaced"/>
</dbReference>
<feature type="compositionally biased region" description="Acidic residues" evidence="1">
    <location>
        <begin position="81"/>
        <end position="97"/>
    </location>
</feature>
<evidence type="ECO:0000313" key="4">
    <source>
        <dbReference type="RefSeq" id="XP_026284919.2"/>
    </source>
</evidence>
<accession>A0A6J1SUG5</accession>
<proteinExistence type="predicted"/>
<protein>
    <submittedName>
        <fullName evidence="4">Uncharacterized protein LOC113210936</fullName>
    </submittedName>
</protein>
<reference evidence="4" key="1">
    <citation type="submission" date="2025-08" db="UniProtKB">
        <authorList>
            <consortium name="RefSeq"/>
        </authorList>
    </citation>
    <scope>IDENTIFICATION</scope>
    <source>
        <tissue evidence="4">Whole organism</tissue>
    </source>
</reference>
<feature type="signal peptide" evidence="2">
    <location>
        <begin position="1"/>
        <end position="41"/>
    </location>
</feature>
<dbReference type="KEGG" id="foc:113210936"/>
<feature type="chain" id="PRO_5038568423" evidence="2">
    <location>
        <begin position="42"/>
        <end position="165"/>
    </location>
</feature>
<organism evidence="3 4">
    <name type="scientific">Frankliniella occidentalis</name>
    <name type="common">Western flower thrips</name>
    <name type="synonym">Euthrips occidentalis</name>
    <dbReference type="NCBI Taxonomy" id="133901"/>
    <lineage>
        <taxon>Eukaryota</taxon>
        <taxon>Metazoa</taxon>
        <taxon>Ecdysozoa</taxon>
        <taxon>Arthropoda</taxon>
        <taxon>Hexapoda</taxon>
        <taxon>Insecta</taxon>
        <taxon>Pterygota</taxon>
        <taxon>Neoptera</taxon>
        <taxon>Paraneoptera</taxon>
        <taxon>Thysanoptera</taxon>
        <taxon>Terebrantia</taxon>
        <taxon>Thripoidea</taxon>
        <taxon>Thripidae</taxon>
        <taxon>Frankliniella</taxon>
    </lineage>
</organism>
<sequence length="165" mass="17660">MAHSARGSPSSRRQSRGRPQTGSLVACCAFLPLLLLGQVAAETRPEAALARSTGALSLAPPASLALAGLPAADARKRGDYDDYEYGGEDDDGDDDYDYYGTKQKKKKKKPAAAAAQPIVLNETSMFKFFSALVMRFVWGIASGQVHLLDALQPGRIMAKNTKQVT</sequence>
<evidence type="ECO:0000256" key="2">
    <source>
        <dbReference type="SAM" id="SignalP"/>
    </source>
</evidence>
<dbReference type="RefSeq" id="XP_026284919.2">
    <property type="nucleotide sequence ID" value="XM_026429134.2"/>
</dbReference>
<name>A0A6J1SUG5_FRAOC</name>
<evidence type="ECO:0000313" key="3">
    <source>
        <dbReference type="Proteomes" id="UP000504606"/>
    </source>
</evidence>
<feature type="region of interest" description="Disordered" evidence="1">
    <location>
        <begin position="77"/>
        <end position="104"/>
    </location>
</feature>
<dbReference type="GeneID" id="113210936"/>